<sequence length="183" mass="20151">MMSVTGKTIDFAGKNLVSCGCSSNASFDRHTVRNYARVSSKGCGRGYGACKLFCCTKRSTQCRVSSMKTAEPTVNGTRFDFDFMHCCFCKKLYTVNQSETIPGMKFEVILLELNKLTNCDNWGTQAIEGLNKGLNLKGFSEAPISAARFFEAVADDLVTLNKNLQSVSNASGMDECFLVFYLL</sequence>
<proteinExistence type="predicted"/>
<accession>A0A0L9UJD3</accession>
<reference evidence="2" key="1">
    <citation type="journal article" date="2015" name="Proc. Natl. Acad. Sci. U.S.A.">
        <title>Genome sequencing of adzuki bean (Vigna angularis) provides insight into high starch and low fat accumulation and domestication.</title>
        <authorList>
            <person name="Yang K."/>
            <person name="Tian Z."/>
            <person name="Chen C."/>
            <person name="Luo L."/>
            <person name="Zhao B."/>
            <person name="Wang Z."/>
            <person name="Yu L."/>
            <person name="Li Y."/>
            <person name="Sun Y."/>
            <person name="Li W."/>
            <person name="Chen Y."/>
            <person name="Li Y."/>
            <person name="Zhang Y."/>
            <person name="Ai D."/>
            <person name="Zhao J."/>
            <person name="Shang C."/>
            <person name="Ma Y."/>
            <person name="Wu B."/>
            <person name="Wang M."/>
            <person name="Gao L."/>
            <person name="Sun D."/>
            <person name="Zhang P."/>
            <person name="Guo F."/>
            <person name="Wang W."/>
            <person name="Li Y."/>
            <person name="Wang J."/>
            <person name="Varshney R.K."/>
            <person name="Wang J."/>
            <person name="Ling H.Q."/>
            <person name="Wan P."/>
        </authorList>
    </citation>
    <scope>NUCLEOTIDE SEQUENCE</scope>
    <source>
        <strain evidence="2">cv. Jingnong 6</strain>
    </source>
</reference>
<dbReference type="Proteomes" id="UP000053144">
    <property type="component" value="Chromosome 5"/>
</dbReference>
<protein>
    <submittedName>
        <fullName evidence="1">Uncharacterized protein</fullName>
    </submittedName>
</protein>
<evidence type="ECO:0000313" key="1">
    <source>
        <dbReference type="EMBL" id="KOM42667.1"/>
    </source>
</evidence>
<dbReference type="AlphaFoldDB" id="A0A0L9UJD3"/>
<organism evidence="1 2">
    <name type="scientific">Phaseolus angularis</name>
    <name type="common">Azuki bean</name>
    <name type="synonym">Vigna angularis</name>
    <dbReference type="NCBI Taxonomy" id="3914"/>
    <lineage>
        <taxon>Eukaryota</taxon>
        <taxon>Viridiplantae</taxon>
        <taxon>Streptophyta</taxon>
        <taxon>Embryophyta</taxon>
        <taxon>Tracheophyta</taxon>
        <taxon>Spermatophyta</taxon>
        <taxon>Magnoliopsida</taxon>
        <taxon>eudicotyledons</taxon>
        <taxon>Gunneridae</taxon>
        <taxon>Pentapetalae</taxon>
        <taxon>rosids</taxon>
        <taxon>fabids</taxon>
        <taxon>Fabales</taxon>
        <taxon>Fabaceae</taxon>
        <taxon>Papilionoideae</taxon>
        <taxon>50 kb inversion clade</taxon>
        <taxon>NPAAA clade</taxon>
        <taxon>indigoferoid/millettioid clade</taxon>
        <taxon>Phaseoleae</taxon>
        <taxon>Vigna</taxon>
    </lineage>
</organism>
<evidence type="ECO:0000313" key="2">
    <source>
        <dbReference type="Proteomes" id="UP000053144"/>
    </source>
</evidence>
<dbReference type="EMBL" id="CM003375">
    <property type="protein sequence ID" value="KOM42667.1"/>
    <property type="molecule type" value="Genomic_DNA"/>
</dbReference>
<dbReference type="Gramene" id="KOM42667">
    <property type="protein sequence ID" value="KOM42667"/>
    <property type="gene ID" value="LR48_Vigan05g027100"/>
</dbReference>
<name>A0A0L9UJD3_PHAAN</name>
<dbReference type="STRING" id="3914.A0A0L9UJD3"/>
<gene>
    <name evidence="1" type="ORF">LR48_Vigan05g027100</name>
</gene>